<dbReference type="EMBL" id="CP059833">
    <property type="protein sequence ID" value="QMV84093.1"/>
    <property type="molecule type" value="Genomic_DNA"/>
</dbReference>
<evidence type="ECO:0000313" key="1">
    <source>
        <dbReference type="EMBL" id="QMV84093.1"/>
    </source>
</evidence>
<dbReference type="Proteomes" id="UP000515570">
    <property type="component" value="Chromosome"/>
</dbReference>
<sequence length="112" mass="12084">MPFTNSFDARKITGAIKKNAEKAAFMGAQHLRKEAVELTPVDTGTLRNSAKVTADGNQAAVSYSTPYAARQHEEVGWNHPEGGQAKFLETAMINEAPTIARIIANTITKGLK</sequence>
<dbReference type="Pfam" id="PF04883">
    <property type="entry name" value="HK97-gp10_like"/>
    <property type="match status" value="1"/>
</dbReference>
<keyword evidence="2" id="KW-1185">Reference proteome</keyword>
<evidence type="ECO:0000313" key="2">
    <source>
        <dbReference type="Proteomes" id="UP000515570"/>
    </source>
</evidence>
<accession>A0A7G5FBV2</accession>
<protein>
    <submittedName>
        <fullName evidence="1">HK97 gp10 family phage protein</fullName>
    </submittedName>
</protein>
<reference evidence="1 2" key="1">
    <citation type="submission" date="2020-07" db="EMBL/GenBank/DDBJ databases">
        <title>non toxigenic Corynebacterium sp. nov from a clinical source.</title>
        <authorList>
            <person name="Bernier A.-M."/>
            <person name="Bernard K."/>
        </authorList>
    </citation>
    <scope>NUCLEOTIDE SEQUENCE [LARGE SCALE GENOMIC DNA]</scope>
    <source>
        <strain evidence="2">NML 93-0612</strain>
    </source>
</reference>
<name>A0A7G5FBV2_9CORY</name>
<dbReference type="InterPro" id="IPR010064">
    <property type="entry name" value="HK97-gp10_tail"/>
</dbReference>
<dbReference type="AlphaFoldDB" id="A0A7G5FBV2"/>
<organism evidence="1 2">
    <name type="scientific">Corynebacterium hindlerae</name>
    <dbReference type="NCBI Taxonomy" id="699041"/>
    <lineage>
        <taxon>Bacteria</taxon>
        <taxon>Bacillati</taxon>
        <taxon>Actinomycetota</taxon>
        <taxon>Actinomycetes</taxon>
        <taxon>Mycobacteriales</taxon>
        <taxon>Corynebacteriaceae</taxon>
        <taxon>Corynebacterium</taxon>
    </lineage>
</organism>
<proteinExistence type="predicted"/>
<gene>
    <name evidence="1" type="ORF">HW450_06770</name>
</gene>
<dbReference type="RefSeq" id="WP_182384903.1">
    <property type="nucleotide sequence ID" value="NZ_CP059833.1"/>
</dbReference>